<gene>
    <name evidence="2" type="ORF">DF220_04005</name>
</gene>
<evidence type="ECO:0000313" key="3">
    <source>
        <dbReference type="Proteomes" id="UP000244978"/>
    </source>
</evidence>
<comment type="caution">
    <text evidence="2">The sequence shown here is derived from an EMBL/GenBank/DDBJ whole genome shotgun (WGS) entry which is preliminary data.</text>
</comment>
<accession>A0A2U1SZN4</accession>
<dbReference type="EMBL" id="QEEX01000001">
    <property type="protein sequence ID" value="PWB97094.1"/>
    <property type="molecule type" value="Genomic_DNA"/>
</dbReference>
<name>A0A2U1SZN4_9MICO</name>
<proteinExistence type="predicted"/>
<organism evidence="2 3">
    <name type="scientific">Homoserinimonas hongtaonis</name>
    <dbReference type="NCBI Taxonomy" id="2079791"/>
    <lineage>
        <taxon>Bacteria</taxon>
        <taxon>Bacillati</taxon>
        <taxon>Actinomycetota</taxon>
        <taxon>Actinomycetes</taxon>
        <taxon>Micrococcales</taxon>
        <taxon>Microbacteriaceae</taxon>
        <taxon>Homoserinimonas</taxon>
    </lineage>
</organism>
<dbReference type="Proteomes" id="UP000244978">
    <property type="component" value="Unassembled WGS sequence"/>
</dbReference>
<keyword evidence="3" id="KW-1185">Reference proteome</keyword>
<reference evidence="3" key="1">
    <citation type="submission" date="2018-04" db="EMBL/GenBank/DDBJ databases">
        <authorList>
            <person name="Liu S."/>
            <person name="Wang Z."/>
            <person name="Li J."/>
        </authorList>
    </citation>
    <scope>NUCLEOTIDE SEQUENCE [LARGE SCALE GENOMIC DNA]</scope>
    <source>
        <strain evidence="3">S1194</strain>
    </source>
</reference>
<evidence type="ECO:0000313" key="2">
    <source>
        <dbReference type="EMBL" id="PWB97094.1"/>
    </source>
</evidence>
<sequence length="421" mass="44559">MGRRRRLDLTGRGRAVVAAAVACIIAAYATGIDAFLIVGSFLVGAVVFSLFSAHHRRPVLSVHRTFGGGQPMVGNPVSVAVDIVNLSPRATGTVTWSDGSATGTGVSPEGVLPELRGRRGDVVDSCRVQWSFVPPHRGDMGVGPLRLGVEDPFGFARAAVSVGELTEITVVPRHVPLPGPGVLMSDADGSARRSNPRSVGGEHDITTRGYRVGDPLRRVHWRASAHHGQLMVRQEEQRSNAVASILLETRAVAYQDDLLLQMGDSDEFEWAVSMVASLVTHLDAEGFTVNIIESGRPQLTGAVHPLIGLARVELTDESRPDGIVLAPEGQNGSSGLGVVFAVVADLDAAMVAALTTGRARYGAAVLFVRARGVPSDLELRLRVMEQVGWRCVIVDDSMSIEQAWLSVSGATRAGGGGRGPR</sequence>
<evidence type="ECO:0000256" key="1">
    <source>
        <dbReference type="SAM" id="MobiDB-lite"/>
    </source>
</evidence>
<dbReference type="PANTHER" id="PTHR34351">
    <property type="entry name" value="SLR1927 PROTEIN-RELATED"/>
    <property type="match status" value="1"/>
</dbReference>
<dbReference type="AlphaFoldDB" id="A0A2U1SZN4"/>
<dbReference type="PANTHER" id="PTHR34351:SF1">
    <property type="entry name" value="SLR1927 PROTEIN"/>
    <property type="match status" value="1"/>
</dbReference>
<feature type="region of interest" description="Disordered" evidence="1">
    <location>
        <begin position="184"/>
        <end position="207"/>
    </location>
</feature>
<protein>
    <submittedName>
        <fullName evidence="2">Uncharacterized protein</fullName>
    </submittedName>
</protein>